<dbReference type="GO" id="GO:0051536">
    <property type="term" value="F:iron-sulfur cluster binding"/>
    <property type="evidence" value="ECO:0007669"/>
    <property type="project" value="UniProtKB-KW"/>
</dbReference>
<accession>A0A1E5XTM2</accession>
<dbReference type="PANTHER" id="PTHR11748:SF111">
    <property type="entry name" value="D-LACTATE DEHYDROGENASE, MITOCHONDRIAL-RELATED"/>
    <property type="match status" value="1"/>
</dbReference>
<dbReference type="InterPro" id="IPR017900">
    <property type="entry name" value="4Fe4S_Fe_S_CS"/>
</dbReference>
<proteinExistence type="inferred from homology"/>
<dbReference type="Proteomes" id="UP000095463">
    <property type="component" value="Unassembled WGS sequence"/>
</dbReference>
<dbReference type="SUPFAM" id="SSF56176">
    <property type="entry name" value="FAD-binding/transporter-associated domain-like"/>
    <property type="match status" value="1"/>
</dbReference>
<dbReference type="Pfam" id="PF13183">
    <property type="entry name" value="Fer4_8"/>
    <property type="match status" value="1"/>
</dbReference>
<evidence type="ECO:0000256" key="4">
    <source>
        <dbReference type="ARBA" id="ARBA00022723"/>
    </source>
</evidence>
<evidence type="ECO:0000256" key="9">
    <source>
        <dbReference type="ARBA" id="ARBA00023014"/>
    </source>
</evidence>
<evidence type="ECO:0000256" key="2">
    <source>
        <dbReference type="ARBA" id="ARBA00008000"/>
    </source>
</evidence>
<dbReference type="SUPFAM" id="SSF55103">
    <property type="entry name" value="FAD-linked oxidases, C-terminal domain"/>
    <property type="match status" value="1"/>
</dbReference>
<dbReference type="InterPro" id="IPR004113">
    <property type="entry name" value="FAD-bd_oxidored_4_C"/>
</dbReference>
<dbReference type="EMBL" id="LAJE02000109">
    <property type="protein sequence ID" value="OEO31947.1"/>
    <property type="molecule type" value="Genomic_DNA"/>
</dbReference>
<sequence>MAPIGVDRAAATQGVVARLKDLIRKDRIMTDPVMTYAYSGDASSYRLIPAVVVIVNSEDEVRAVIAAARAEKLPLTFRAAGTSLSGQAITDGVLAVLGDGWKKLEIHEAGQRVTLGPAVIVANANKALKPFGAKLGPDPASQATCKIGGVVNNNSSGMCCGVAYNTYHTMHRLRVMLVDGTVLDSGDPASVAAFRMSHAPLLDELKALHQKVKADPALVELIRKKYRIKNTVGYSINALLDFHDPIDILIHLIVGSEGTLGFVSEVTYNTIPEHPYKVTGLIPFPDPYSCARAISKLANGGVQVTTGVTAAEYIERRALATVEHLPAIQPYVKFFTETSPVILIDVTAPDQTTLEIETAKASAILASEGATDITFSVDEHISHGLWDVRKGFFATGGAARPKGTSMLTEDVAAPIDRLADFVIDMRKLLDDCGYEDAIIFGHALAGNLHFQMSDNFMDPQAAVKFDHFSKELSELVSVRYGGSLKAEHGTGRAIAPFVEAEWGTKAYLIMHEIKRLFDPEGLLNPGVLLNPDPDIHIKNLKLMPLADEIVDLCIECGFCEPACPSHHMTLSPRQRIAVTRERARLRQTGEDPERLKAMDEGFQYVGLDTCAACNLCSLRCPVGIETGTMVIGERGRRRTDGDRNVAHWVGGHTAALEAGMKLGVGAQALGRRIVGNGVVDAVAGAMHALAPKAVPRVSPALRPGPGAPKPVAPSNAPNGQVVYFPSCATRMFGAPTRENGLLPTTDAMIELMRRAGFDPVVPEKLEGQCCGQPFLSKGFPKEAERVGGSTRRELDGLSRAGALQVVTDASTCAKHMREHPGQAAVMDSAEFLLKEILPRLTITKPLPAVAVHHNCSAQRLKEQGAIEALAAVIAKEVVVLDAITCCGYAGDKGLYVPELNAHATRFAKAQIPEGCEIGLSTVSTCATGLSERMGIPFVSIASLLEMVSQPVN</sequence>
<keyword evidence="3" id="KW-0285">Flavoprotein</keyword>
<evidence type="ECO:0000259" key="11">
    <source>
        <dbReference type="PROSITE" id="PS51379"/>
    </source>
</evidence>
<evidence type="ECO:0000256" key="10">
    <source>
        <dbReference type="ARBA" id="ARBA00038897"/>
    </source>
</evidence>
<evidence type="ECO:0000256" key="1">
    <source>
        <dbReference type="ARBA" id="ARBA00001974"/>
    </source>
</evidence>
<gene>
    <name evidence="13" type="ORF">VW23_013885</name>
</gene>
<evidence type="ECO:0000256" key="5">
    <source>
        <dbReference type="ARBA" id="ARBA00022827"/>
    </source>
</evidence>
<dbReference type="Pfam" id="PF01565">
    <property type="entry name" value="FAD_binding_4"/>
    <property type="match status" value="1"/>
</dbReference>
<evidence type="ECO:0000313" key="13">
    <source>
        <dbReference type="EMBL" id="OEO31947.1"/>
    </source>
</evidence>
<dbReference type="Gene3D" id="3.30.43.10">
    <property type="entry name" value="Uridine Diphospho-n-acetylenolpyruvylglucosamine Reductase, domain 2"/>
    <property type="match status" value="1"/>
</dbReference>
<dbReference type="PANTHER" id="PTHR11748">
    <property type="entry name" value="D-LACTATE DEHYDROGENASE"/>
    <property type="match status" value="1"/>
</dbReference>
<comment type="cofactor">
    <cofactor evidence="1">
        <name>FAD</name>
        <dbReference type="ChEBI" id="CHEBI:57692"/>
    </cofactor>
</comment>
<dbReference type="InterPro" id="IPR016171">
    <property type="entry name" value="Vanillyl_alc_oxidase_C-sub2"/>
</dbReference>
<dbReference type="InterPro" id="IPR009051">
    <property type="entry name" value="Helical_ferredxn"/>
</dbReference>
<dbReference type="InterPro" id="IPR036318">
    <property type="entry name" value="FAD-bd_PCMH-like_sf"/>
</dbReference>
<keyword evidence="14" id="KW-1185">Reference proteome</keyword>
<dbReference type="AlphaFoldDB" id="A0A1E5XTM2"/>
<dbReference type="PROSITE" id="PS51387">
    <property type="entry name" value="FAD_PCMH"/>
    <property type="match status" value="1"/>
</dbReference>
<dbReference type="GO" id="GO:0008720">
    <property type="term" value="F:D-lactate dehydrogenase (NAD+) activity"/>
    <property type="evidence" value="ECO:0007669"/>
    <property type="project" value="TreeGrafter"/>
</dbReference>
<dbReference type="InterPro" id="IPR016166">
    <property type="entry name" value="FAD-bd_PCMH"/>
</dbReference>
<dbReference type="Gene3D" id="1.10.45.10">
    <property type="entry name" value="Vanillyl-alcohol Oxidase, Chain A, domain 4"/>
    <property type="match status" value="1"/>
</dbReference>
<dbReference type="Gene3D" id="3.30.465.10">
    <property type="match status" value="1"/>
</dbReference>
<evidence type="ECO:0000313" key="14">
    <source>
        <dbReference type="Proteomes" id="UP000095463"/>
    </source>
</evidence>
<comment type="caution">
    <text evidence="13">The sequence shown here is derived from an EMBL/GenBank/DDBJ whole genome shotgun (WGS) entry which is preliminary data.</text>
</comment>
<dbReference type="EC" id="1.1.2.4" evidence="10"/>
<dbReference type="PROSITE" id="PS00198">
    <property type="entry name" value="4FE4S_FER_1"/>
    <property type="match status" value="2"/>
</dbReference>
<comment type="similarity">
    <text evidence="2">Belongs to the FAD-binding oxidoreductase/transferase type 4 family.</text>
</comment>
<dbReference type="InterPro" id="IPR017896">
    <property type="entry name" value="4Fe4S_Fe-S-bd"/>
</dbReference>
<dbReference type="GO" id="GO:0071949">
    <property type="term" value="F:FAD binding"/>
    <property type="evidence" value="ECO:0007669"/>
    <property type="project" value="InterPro"/>
</dbReference>
<dbReference type="SUPFAM" id="SSF46548">
    <property type="entry name" value="alpha-helical ferredoxin"/>
    <property type="match status" value="1"/>
</dbReference>
<protein>
    <recommendedName>
        <fullName evidence="10">D-lactate dehydrogenase (cytochrome)</fullName>
        <ecNumber evidence="10">1.1.2.4</ecNumber>
    </recommendedName>
</protein>
<feature type="domain" description="FAD-binding PCMH-type" evidence="12">
    <location>
        <begin position="45"/>
        <end position="273"/>
    </location>
</feature>
<dbReference type="RefSeq" id="WP_069908889.1">
    <property type="nucleotide sequence ID" value="NZ_LAJE02000109.1"/>
</dbReference>
<dbReference type="InterPro" id="IPR016169">
    <property type="entry name" value="FAD-bd_PCMH_sub2"/>
</dbReference>
<keyword evidence="9" id="KW-0411">Iron-sulfur</keyword>
<dbReference type="GO" id="GO:0046872">
    <property type="term" value="F:metal ion binding"/>
    <property type="evidence" value="ECO:0007669"/>
    <property type="project" value="UniProtKB-KW"/>
</dbReference>
<organism evidence="13 14">
    <name type="scientific">Devosia insulae DS-56</name>
    <dbReference type="NCBI Taxonomy" id="1116389"/>
    <lineage>
        <taxon>Bacteria</taxon>
        <taxon>Pseudomonadati</taxon>
        <taxon>Pseudomonadota</taxon>
        <taxon>Alphaproteobacteria</taxon>
        <taxon>Hyphomicrobiales</taxon>
        <taxon>Devosiaceae</taxon>
        <taxon>Devosia</taxon>
    </lineage>
</organism>
<dbReference type="Pfam" id="PF02754">
    <property type="entry name" value="CCG"/>
    <property type="match status" value="2"/>
</dbReference>
<evidence type="ECO:0000256" key="6">
    <source>
        <dbReference type="ARBA" id="ARBA00022946"/>
    </source>
</evidence>
<dbReference type="InterPro" id="IPR016167">
    <property type="entry name" value="FAD-bd_PCMH_sub1"/>
</dbReference>
<dbReference type="Pfam" id="PF02913">
    <property type="entry name" value="FAD-oxidase_C"/>
    <property type="match status" value="1"/>
</dbReference>
<evidence type="ECO:0000256" key="3">
    <source>
        <dbReference type="ARBA" id="ARBA00022630"/>
    </source>
</evidence>
<dbReference type="InterPro" id="IPR006094">
    <property type="entry name" value="Oxid_FAD_bind_N"/>
</dbReference>
<keyword evidence="5" id="KW-0274">FAD</keyword>
<dbReference type="GO" id="GO:0004458">
    <property type="term" value="F:D-lactate dehydrogenase (cytochrome) activity"/>
    <property type="evidence" value="ECO:0007669"/>
    <property type="project" value="UniProtKB-EC"/>
</dbReference>
<dbReference type="InterPro" id="IPR004017">
    <property type="entry name" value="Cys_rich_dom"/>
</dbReference>
<dbReference type="Gene3D" id="1.10.1060.10">
    <property type="entry name" value="Alpha-helical ferredoxin"/>
    <property type="match status" value="1"/>
</dbReference>
<dbReference type="PROSITE" id="PS51379">
    <property type="entry name" value="4FE4S_FER_2"/>
    <property type="match status" value="1"/>
</dbReference>
<keyword evidence="7" id="KW-0560">Oxidoreductase</keyword>
<evidence type="ECO:0000256" key="7">
    <source>
        <dbReference type="ARBA" id="ARBA00023002"/>
    </source>
</evidence>
<dbReference type="GO" id="GO:1903457">
    <property type="term" value="P:lactate catabolic process"/>
    <property type="evidence" value="ECO:0007669"/>
    <property type="project" value="TreeGrafter"/>
</dbReference>
<keyword evidence="8" id="KW-0408">Iron</keyword>
<keyword evidence="6" id="KW-0809">Transit peptide</keyword>
<dbReference type="InterPro" id="IPR016164">
    <property type="entry name" value="FAD-linked_Oxase-like_C"/>
</dbReference>
<name>A0A1E5XTM2_9HYPH</name>
<feature type="domain" description="4Fe-4S ferredoxin-type" evidence="11">
    <location>
        <begin position="542"/>
        <end position="573"/>
    </location>
</feature>
<keyword evidence="4" id="KW-0479">Metal-binding</keyword>
<reference evidence="13 14" key="1">
    <citation type="journal article" date="2015" name="Genome Announc.">
        <title>Genome Assemblies of Three Soil-Associated Devosia species: D. insulae, D. limi, and D. soli.</title>
        <authorList>
            <person name="Hassan Y.I."/>
            <person name="Lepp D."/>
            <person name="Zhou T."/>
        </authorList>
    </citation>
    <scope>NUCLEOTIDE SEQUENCE [LARGE SCALE GENOMIC DNA]</scope>
    <source>
        <strain evidence="13 14">DS-56</strain>
    </source>
</reference>
<evidence type="ECO:0000259" key="12">
    <source>
        <dbReference type="PROSITE" id="PS51387"/>
    </source>
</evidence>
<dbReference type="Gene3D" id="3.30.70.2740">
    <property type="match status" value="1"/>
</dbReference>
<evidence type="ECO:0000256" key="8">
    <source>
        <dbReference type="ARBA" id="ARBA00023004"/>
    </source>
</evidence>